<dbReference type="GO" id="GO:0003735">
    <property type="term" value="F:structural constituent of ribosome"/>
    <property type="evidence" value="ECO:0007669"/>
    <property type="project" value="InterPro"/>
</dbReference>
<reference evidence="5 6" key="1">
    <citation type="journal article" date="2016" name="Nat. Microbiol.">
        <title>Genomic inference of the metabolism of cosmopolitan subsurface Archaea, Hadesarchaea.</title>
        <authorList>
            <person name="Baker B.J."/>
            <person name="Saw J.H."/>
            <person name="Lind A.E."/>
            <person name="Lazar C.S."/>
            <person name="Hinrichs K.-U."/>
            <person name="Teske A.P."/>
            <person name="Ettema T.J."/>
        </authorList>
    </citation>
    <scope>NUCLEOTIDE SEQUENCE [LARGE SCALE GENOMIC DNA]</scope>
</reference>
<evidence type="ECO:0000256" key="4">
    <source>
        <dbReference type="SAM" id="MobiDB-lite"/>
    </source>
</evidence>
<keyword evidence="2 3" id="KW-0687">Ribonucleoprotein</keyword>
<dbReference type="InterPro" id="IPR012678">
    <property type="entry name" value="Ribosomal_uL23/eL15/eS24_sf"/>
</dbReference>
<dbReference type="Proteomes" id="UP000074294">
    <property type="component" value="Unassembled WGS sequence"/>
</dbReference>
<evidence type="ECO:0000256" key="2">
    <source>
        <dbReference type="ARBA" id="ARBA00023274"/>
    </source>
</evidence>
<feature type="region of interest" description="Disordered" evidence="4">
    <location>
        <begin position="89"/>
        <end position="118"/>
    </location>
</feature>
<name>A0A147K0X9_HADYE</name>
<dbReference type="Pfam" id="PF01282">
    <property type="entry name" value="Ribosomal_S24e"/>
    <property type="match status" value="1"/>
</dbReference>
<dbReference type="STRING" id="1776334.APZ16_02890"/>
<dbReference type="SUPFAM" id="SSF54189">
    <property type="entry name" value="Ribosomal proteins S24e, L23 and L15e"/>
    <property type="match status" value="1"/>
</dbReference>
<comment type="caution">
    <text evidence="5">The sequence shown here is derived from an EMBL/GenBank/DDBJ whole genome shotgun (WGS) entry which is preliminary data.</text>
</comment>
<dbReference type="Gene3D" id="3.30.70.3370">
    <property type="match status" value="1"/>
</dbReference>
<dbReference type="AlphaFoldDB" id="A0A147K0X9"/>
<comment type="similarity">
    <text evidence="3">Belongs to the eukaryotic ribosomal protein eS24 family.</text>
</comment>
<evidence type="ECO:0000313" key="5">
    <source>
        <dbReference type="EMBL" id="KUO42397.1"/>
    </source>
</evidence>
<dbReference type="GO" id="GO:0005840">
    <property type="term" value="C:ribosome"/>
    <property type="evidence" value="ECO:0007669"/>
    <property type="project" value="UniProtKB-KW"/>
</dbReference>
<protein>
    <recommendedName>
        <fullName evidence="3">Small ribosomal subunit protein eS24</fullName>
    </recommendedName>
</protein>
<sequence length="118" mass="13113">MKVELVKRTENPLLNRVEVEFRVDHTGGPTPSRVEVRSQLASLLGTSEELLVIERFTSSHGCQVATGVARVYSTREQLELMEPKYLLKRGLPKEEKPAESKPEKKAPQADVKSGKGEG</sequence>
<keyword evidence="1 3" id="KW-0689">Ribosomal protein</keyword>
<dbReference type="GO" id="GO:1990904">
    <property type="term" value="C:ribonucleoprotein complex"/>
    <property type="evidence" value="ECO:0007669"/>
    <property type="project" value="UniProtKB-KW"/>
</dbReference>
<dbReference type="InterPro" id="IPR053709">
    <property type="entry name" value="eRP_eS24_sf"/>
</dbReference>
<dbReference type="InterPro" id="IPR001976">
    <property type="entry name" value="Ribosomal_eS24"/>
</dbReference>
<dbReference type="HAMAP" id="MF_00545">
    <property type="entry name" value="Ribosomal_eS24"/>
    <property type="match status" value="1"/>
</dbReference>
<proteinExistence type="inferred from homology"/>
<dbReference type="PANTHER" id="PTHR10496">
    <property type="entry name" value="40S RIBOSOMAL PROTEIN S24"/>
    <property type="match status" value="1"/>
</dbReference>
<gene>
    <name evidence="3" type="primary">rps24e</name>
    <name evidence="5" type="ORF">APZ16_02890</name>
</gene>
<organism evidence="5 6">
    <name type="scientific">Hadarchaeum yellowstonense</name>
    <dbReference type="NCBI Taxonomy" id="1776334"/>
    <lineage>
        <taxon>Archaea</taxon>
        <taxon>Methanobacteriati</taxon>
        <taxon>Candidatus Hadarchaeota</taxon>
        <taxon>Candidatus Hadarchaeia</taxon>
        <taxon>Candidatus Hadarchaeales</taxon>
        <taxon>Candidatus Hadarchaeaceae</taxon>
        <taxon>Candidatus Hadarchaeum</taxon>
    </lineage>
</organism>
<accession>A0A147K0X9</accession>
<dbReference type="EMBL" id="LQMQ01000007">
    <property type="protein sequence ID" value="KUO42397.1"/>
    <property type="molecule type" value="Genomic_DNA"/>
</dbReference>
<dbReference type="GO" id="GO:0006412">
    <property type="term" value="P:translation"/>
    <property type="evidence" value="ECO:0007669"/>
    <property type="project" value="UniProtKB-UniRule"/>
</dbReference>
<evidence type="ECO:0000313" key="6">
    <source>
        <dbReference type="Proteomes" id="UP000074294"/>
    </source>
</evidence>
<evidence type="ECO:0000256" key="3">
    <source>
        <dbReference type="HAMAP-Rule" id="MF_00545"/>
    </source>
</evidence>
<feature type="compositionally biased region" description="Basic and acidic residues" evidence="4">
    <location>
        <begin position="91"/>
        <end position="118"/>
    </location>
</feature>
<evidence type="ECO:0000256" key="1">
    <source>
        <dbReference type="ARBA" id="ARBA00022980"/>
    </source>
</evidence>